<dbReference type="RefSeq" id="WP_154327814.1">
    <property type="nucleotide sequence ID" value="NZ_CP045696.1"/>
</dbReference>
<proteinExistence type="predicted"/>
<evidence type="ECO:0000256" key="1">
    <source>
        <dbReference type="SAM" id="SignalP"/>
    </source>
</evidence>
<dbReference type="PROSITE" id="PS51257">
    <property type="entry name" value="PROKAR_LIPOPROTEIN"/>
    <property type="match status" value="1"/>
</dbReference>
<evidence type="ECO:0000313" key="3">
    <source>
        <dbReference type="EMBL" id="MSS17737.1"/>
    </source>
</evidence>
<protein>
    <submittedName>
        <fullName evidence="3">TPM domain-containing protein</fullName>
    </submittedName>
</protein>
<evidence type="ECO:0000313" key="4">
    <source>
        <dbReference type="Proteomes" id="UP000483362"/>
    </source>
</evidence>
<gene>
    <name evidence="3" type="ORF">FYJ29_08215</name>
</gene>
<dbReference type="Gene3D" id="3.10.310.50">
    <property type="match status" value="1"/>
</dbReference>
<dbReference type="Proteomes" id="UP000483362">
    <property type="component" value="Unassembled WGS sequence"/>
</dbReference>
<keyword evidence="4" id="KW-1185">Reference proteome</keyword>
<keyword evidence="1" id="KW-0732">Signal</keyword>
<comment type="caution">
    <text evidence="3">The sequence shown here is derived from an EMBL/GenBank/DDBJ whole genome shotgun (WGS) entry which is preliminary data.</text>
</comment>
<evidence type="ECO:0000259" key="2">
    <source>
        <dbReference type="Pfam" id="PF04536"/>
    </source>
</evidence>
<organism evidence="3 4">
    <name type="scientific">Sodaliphilus pleomorphus</name>
    <dbReference type="NCBI Taxonomy" id="2606626"/>
    <lineage>
        <taxon>Bacteria</taxon>
        <taxon>Pseudomonadati</taxon>
        <taxon>Bacteroidota</taxon>
        <taxon>Bacteroidia</taxon>
        <taxon>Bacteroidales</taxon>
        <taxon>Muribaculaceae</taxon>
        <taxon>Sodaliphilus</taxon>
    </lineage>
</organism>
<dbReference type="Pfam" id="PF04536">
    <property type="entry name" value="TPM_phosphatase"/>
    <property type="match status" value="1"/>
</dbReference>
<accession>A0A6L5XDI4</accession>
<feature type="domain" description="TPM" evidence="2">
    <location>
        <begin position="45"/>
        <end position="173"/>
    </location>
</feature>
<name>A0A6L5XDI4_9BACT</name>
<feature type="signal peptide" evidence="1">
    <location>
        <begin position="1"/>
        <end position="23"/>
    </location>
</feature>
<dbReference type="InterPro" id="IPR007621">
    <property type="entry name" value="TPM_dom"/>
</dbReference>
<reference evidence="3 4" key="1">
    <citation type="submission" date="2019-08" db="EMBL/GenBank/DDBJ databases">
        <title>In-depth cultivation of the pig gut microbiome towards novel bacterial diversity and tailored functional studies.</title>
        <authorList>
            <person name="Wylensek D."/>
            <person name="Hitch T.C.A."/>
            <person name="Clavel T."/>
        </authorList>
    </citation>
    <scope>NUCLEOTIDE SEQUENCE [LARGE SCALE GENOMIC DNA]</scope>
    <source>
        <strain evidence="3 4">Oil-RF-744-WCA-WT-10</strain>
    </source>
</reference>
<sequence length="176" mass="19124">MKNLRSTLAAVVLGLTAALALVACGGKQTDTSNVPDRPSPKAYLNDMAGIIKEDATDTISARWMEDSLKSYASTSPYKIYVVTTTQDLGNMGAQAYAAAIASKWELGDSSVVLFIQRTPQAFQVGIAPGAAVSDKFPQRTIDQIIKDKIGYVIMSYKGRFDRAAWNGIREIKDRLK</sequence>
<feature type="chain" id="PRO_5026973673" evidence="1">
    <location>
        <begin position="24"/>
        <end position="176"/>
    </location>
</feature>
<dbReference type="AlphaFoldDB" id="A0A6L5XDI4"/>
<dbReference type="EMBL" id="VULT01000011">
    <property type="protein sequence ID" value="MSS17737.1"/>
    <property type="molecule type" value="Genomic_DNA"/>
</dbReference>